<evidence type="ECO:0000256" key="1">
    <source>
        <dbReference type="SAM" id="MobiDB-lite"/>
    </source>
</evidence>
<proteinExistence type="predicted"/>
<dbReference type="AlphaFoldDB" id="A0A7C8RB03"/>
<dbReference type="OrthoDB" id="5413642at2759"/>
<dbReference type="EMBL" id="JAABOJ010000013">
    <property type="protein sequence ID" value="KAF3282426.1"/>
    <property type="molecule type" value="Genomic_DNA"/>
</dbReference>
<feature type="region of interest" description="Disordered" evidence="1">
    <location>
        <begin position="1"/>
        <end position="29"/>
    </location>
</feature>
<dbReference type="Proteomes" id="UP000474640">
    <property type="component" value="Unassembled WGS sequence"/>
</dbReference>
<evidence type="ECO:0000313" key="2">
    <source>
        <dbReference type="EMBL" id="KAF3282426.1"/>
    </source>
</evidence>
<feature type="region of interest" description="Disordered" evidence="1">
    <location>
        <begin position="110"/>
        <end position="142"/>
    </location>
</feature>
<gene>
    <name evidence="2" type="ORF">TWF970_001832</name>
</gene>
<accession>A0A7C8RB03</accession>
<protein>
    <submittedName>
        <fullName evidence="2">Uncharacterized protein</fullName>
    </submittedName>
</protein>
<feature type="region of interest" description="Disordered" evidence="1">
    <location>
        <begin position="163"/>
        <end position="206"/>
    </location>
</feature>
<feature type="compositionally biased region" description="Basic and acidic residues" evidence="1">
    <location>
        <begin position="196"/>
        <end position="206"/>
    </location>
</feature>
<organism evidence="2 3">
    <name type="scientific">Orbilia oligospora</name>
    <name type="common">Nematode-trapping fungus</name>
    <name type="synonym">Arthrobotrys oligospora</name>
    <dbReference type="NCBI Taxonomy" id="2813651"/>
    <lineage>
        <taxon>Eukaryota</taxon>
        <taxon>Fungi</taxon>
        <taxon>Dikarya</taxon>
        <taxon>Ascomycota</taxon>
        <taxon>Pezizomycotina</taxon>
        <taxon>Orbiliomycetes</taxon>
        <taxon>Orbiliales</taxon>
        <taxon>Orbiliaceae</taxon>
        <taxon>Orbilia</taxon>
    </lineage>
</organism>
<sequence>MPSAATISEALDTLPSSATFPPSSHHKPTRRLLLTTKKPKFDSSTSAETHRPETLKWVPSHPQHLLSHDAWRKGILNSRVKETILIAGRDAGVKQSLKFKCRLPLPFLEQNGPHDEDIIDNTLSEEGNDEEGLSGEEATQGLGLTASDLEADVEMEGAGMTIDLLENDDPSPSSPPSPLFDSTSTASPAAKRRRISRDDTKTQENYDSLPKDFLELLKSEVPGGRANVSPGEFARVWKMSGRRMGNELVLAQNEYFDKARVKEARKEGKRGGK</sequence>
<evidence type="ECO:0000313" key="3">
    <source>
        <dbReference type="Proteomes" id="UP000474640"/>
    </source>
</evidence>
<name>A0A7C8RB03_ORBOL</name>
<reference evidence="2 3" key="1">
    <citation type="submission" date="2020-01" db="EMBL/GenBank/DDBJ databases">
        <authorList>
            <person name="Palmer J.M."/>
        </authorList>
    </citation>
    <scope>NUCLEOTIDE SEQUENCE [LARGE SCALE GENOMIC DNA]</scope>
    <source>
        <strain evidence="2 3">TWF970</strain>
    </source>
</reference>
<comment type="caution">
    <text evidence="2">The sequence shown here is derived from an EMBL/GenBank/DDBJ whole genome shotgun (WGS) entry which is preliminary data.</text>
</comment>